<feature type="signal peptide" evidence="2">
    <location>
        <begin position="1"/>
        <end position="16"/>
    </location>
</feature>
<gene>
    <name evidence="4" type="ORF">M409DRAFT_57073</name>
</gene>
<feature type="domain" description="DUF7707" evidence="3">
    <location>
        <begin position="20"/>
        <end position="125"/>
    </location>
</feature>
<feature type="chain" id="PRO_5025607702" description="DUF7707 domain-containing protein" evidence="2">
    <location>
        <begin position="17"/>
        <end position="223"/>
    </location>
</feature>
<evidence type="ECO:0000256" key="2">
    <source>
        <dbReference type="SAM" id="SignalP"/>
    </source>
</evidence>
<dbReference type="Pfam" id="PF24808">
    <property type="entry name" value="DUF7707"/>
    <property type="match status" value="1"/>
</dbReference>
<dbReference type="OrthoDB" id="2439692at2759"/>
<dbReference type="InterPro" id="IPR056124">
    <property type="entry name" value="DUF7707"/>
</dbReference>
<sequence>MKSIIATGLLAAVVTAQSQYSIDPNSVDESTRKYWCQQQQAQCPLICLQTAANSATTTSNDCDPSALTYSCVCDNGISPNISEYSQTLPYYICTQWGQQCVSNCNGDTACASACTQDHPCGASNPTRQNTSTLTRTMSKTASAGASGSGSEEAAATTDGSGQTIYSGFAGDSPSSTGGNGGSGGGDSSAASSTLVRVWALSAGQTFGTLALVGGIVGGFAMLL</sequence>
<dbReference type="AlphaFoldDB" id="A0A6A6CCM1"/>
<dbReference type="RefSeq" id="XP_033664859.1">
    <property type="nucleotide sequence ID" value="XM_033813506.1"/>
</dbReference>
<proteinExistence type="predicted"/>
<protein>
    <recommendedName>
        <fullName evidence="3">DUF7707 domain-containing protein</fullName>
    </recommendedName>
</protein>
<dbReference type="GeneID" id="54566778"/>
<evidence type="ECO:0000256" key="1">
    <source>
        <dbReference type="SAM" id="MobiDB-lite"/>
    </source>
</evidence>
<dbReference type="PANTHER" id="PTHR38118">
    <property type="entry name" value="ANCHORED CELL WALL PROTEIN 11-RELATED"/>
    <property type="match status" value="1"/>
</dbReference>
<keyword evidence="5" id="KW-1185">Reference proteome</keyword>
<dbReference type="EMBL" id="ML993606">
    <property type="protein sequence ID" value="KAF2163970.1"/>
    <property type="molecule type" value="Genomic_DNA"/>
</dbReference>
<accession>A0A6A6CCM1</accession>
<reference evidence="4" key="1">
    <citation type="journal article" date="2020" name="Stud. Mycol.">
        <title>101 Dothideomycetes genomes: a test case for predicting lifestyles and emergence of pathogens.</title>
        <authorList>
            <person name="Haridas S."/>
            <person name="Albert R."/>
            <person name="Binder M."/>
            <person name="Bloem J."/>
            <person name="Labutti K."/>
            <person name="Salamov A."/>
            <person name="Andreopoulos B."/>
            <person name="Baker S."/>
            <person name="Barry K."/>
            <person name="Bills G."/>
            <person name="Bluhm B."/>
            <person name="Cannon C."/>
            <person name="Castanera R."/>
            <person name="Culley D."/>
            <person name="Daum C."/>
            <person name="Ezra D."/>
            <person name="Gonzalez J."/>
            <person name="Henrissat B."/>
            <person name="Kuo A."/>
            <person name="Liang C."/>
            <person name="Lipzen A."/>
            <person name="Lutzoni F."/>
            <person name="Magnuson J."/>
            <person name="Mondo S."/>
            <person name="Nolan M."/>
            <person name="Ohm R."/>
            <person name="Pangilinan J."/>
            <person name="Park H.-J."/>
            <person name="Ramirez L."/>
            <person name="Alfaro M."/>
            <person name="Sun H."/>
            <person name="Tritt A."/>
            <person name="Yoshinaga Y."/>
            <person name="Zwiers L.-H."/>
            <person name="Turgeon B."/>
            <person name="Goodwin S."/>
            <person name="Spatafora J."/>
            <person name="Crous P."/>
            <person name="Grigoriev I."/>
        </authorList>
    </citation>
    <scope>NUCLEOTIDE SEQUENCE</scope>
    <source>
        <strain evidence="4">ATCC 36951</strain>
    </source>
</reference>
<feature type="compositionally biased region" description="Gly residues" evidence="1">
    <location>
        <begin position="177"/>
        <end position="186"/>
    </location>
</feature>
<feature type="compositionally biased region" description="Polar residues" evidence="1">
    <location>
        <begin position="125"/>
        <end position="139"/>
    </location>
</feature>
<feature type="compositionally biased region" description="Low complexity" evidence="1">
    <location>
        <begin position="140"/>
        <end position="157"/>
    </location>
</feature>
<keyword evidence="2" id="KW-0732">Signal</keyword>
<evidence type="ECO:0000313" key="5">
    <source>
        <dbReference type="Proteomes" id="UP000799537"/>
    </source>
</evidence>
<feature type="region of interest" description="Disordered" evidence="1">
    <location>
        <begin position="125"/>
        <end position="187"/>
    </location>
</feature>
<organism evidence="4 5">
    <name type="scientific">Zasmidium cellare ATCC 36951</name>
    <dbReference type="NCBI Taxonomy" id="1080233"/>
    <lineage>
        <taxon>Eukaryota</taxon>
        <taxon>Fungi</taxon>
        <taxon>Dikarya</taxon>
        <taxon>Ascomycota</taxon>
        <taxon>Pezizomycotina</taxon>
        <taxon>Dothideomycetes</taxon>
        <taxon>Dothideomycetidae</taxon>
        <taxon>Mycosphaerellales</taxon>
        <taxon>Mycosphaerellaceae</taxon>
        <taxon>Zasmidium</taxon>
    </lineage>
</organism>
<dbReference type="Proteomes" id="UP000799537">
    <property type="component" value="Unassembled WGS sequence"/>
</dbReference>
<evidence type="ECO:0000313" key="4">
    <source>
        <dbReference type="EMBL" id="KAF2163970.1"/>
    </source>
</evidence>
<name>A0A6A6CCM1_ZASCE</name>
<evidence type="ECO:0000259" key="3">
    <source>
        <dbReference type="Pfam" id="PF24808"/>
    </source>
</evidence>
<dbReference type="PANTHER" id="PTHR38118:SF2">
    <property type="entry name" value="CDP-ALCOHOL PHOSPHATIDYLTRANSFERASE PROTEIN"/>
    <property type="match status" value="1"/>
</dbReference>